<dbReference type="EMBL" id="AYUF01000421">
    <property type="protein sequence ID" value="ETK02072.1"/>
    <property type="molecule type" value="Genomic_DNA"/>
</dbReference>
<proteinExistence type="predicted"/>
<sequence>MAFRLMTQLFNTTAWRCDPVLSIDGEGARMKRLFESIERSFYVT</sequence>
<reference evidence="1 2" key="1">
    <citation type="submission" date="2013-11" db="EMBL/GenBank/DDBJ databases">
        <title>Single cell genomics of uncultured Tannerella BU063 (oral taxon 286).</title>
        <authorList>
            <person name="Beall C.J."/>
            <person name="Campbell A.G."/>
            <person name="Griffen A.L."/>
            <person name="Podar M."/>
            <person name="Leys E.J."/>
        </authorList>
    </citation>
    <scope>NUCLEOTIDE SEQUENCE [LARGE SCALE GENOMIC DNA]</scope>
    <source>
        <strain evidence="1">Cell 2</strain>
    </source>
</reference>
<comment type="caution">
    <text evidence="1">The sequence shown here is derived from an EMBL/GenBank/DDBJ whole genome shotgun (WGS) entry which is preliminary data.</text>
</comment>
<evidence type="ECO:0000313" key="1">
    <source>
        <dbReference type="EMBL" id="ETK02072.1"/>
    </source>
</evidence>
<gene>
    <name evidence="1" type="ORF">N425_06565</name>
</gene>
<evidence type="ECO:0000313" key="2">
    <source>
        <dbReference type="Proteomes" id="UP000018837"/>
    </source>
</evidence>
<protein>
    <submittedName>
        <fullName evidence="1">Uncharacterized protein</fullName>
    </submittedName>
</protein>
<dbReference type="AlphaFoldDB" id="W2C6F4"/>
<organism evidence="1 2">
    <name type="scientific">Tannerella sp. oral taxon BU063 isolate Cell 2</name>
    <dbReference type="NCBI Taxonomy" id="1411148"/>
    <lineage>
        <taxon>Bacteria</taxon>
        <taxon>Pseudomonadati</taxon>
        <taxon>Bacteroidota</taxon>
        <taxon>Bacteroidia</taxon>
        <taxon>Bacteroidales</taxon>
        <taxon>Tannerellaceae</taxon>
        <taxon>Tannerella</taxon>
    </lineage>
</organism>
<dbReference type="Proteomes" id="UP000018837">
    <property type="component" value="Unassembled WGS sequence"/>
</dbReference>
<accession>W2C6F4</accession>
<name>W2C6F4_9BACT</name>